<proteinExistence type="predicted"/>
<keyword evidence="3" id="KW-1185">Reference proteome</keyword>
<gene>
    <name evidence="2" type="ORF">CHIRRI_LOCUS12320</name>
</gene>
<reference evidence="2" key="1">
    <citation type="submission" date="2022-01" db="EMBL/GenBank/DDBJ databases">
        <authorList>
            <person name="King R."/>
        </authorList>
    </citation>
    <scope>NUCLEOTIDE SEQUENCE</scope>
</reference>
<sequence length="110" mass="12883">MFELKWLRRIVRKKTNPIPVDIAHKYKGRLSFVYAFIAWNAFGLVIFQIFRGKADWADHHGLPKEDGTSAQQFARMLNIQKAKVVRISGLQTEQYDIDHTTNETEYDNNN</sequence>
<dbReference type="AlphaFoldDB" id="A0A9N9WZ35"/>
<name>A0A9N9WZ35_9DIPT</name>
<protein>
    <submittedName>
        <fullName evidence="2">Uncharacterized protein</fullName>
    </submittedName>
</protein>
<keyword evidence="1" id="KW-1133">Transmembrane helix</keyword>
<keyword evidence="1" id="KW-0472">Membrane</keyword>
<dbReference type="EMBL" id="OU895879">
    <property type="protein sequence ID" value="CAG9809499.1"/>
    <property type="molecule type" value="Genomic_DNA"/>
</dbReference>
<feature type="transmembrane region" description="Helical" evidence="1">
    <location>
        <begin position="32"/>
        <end position="50"/>
    </location>
</feature>
<keyword evidence="1" id="KW-0812">Transmembrane</keyword>
<evidence type="ECO:0000256" key="1">
    <source>
        <dbReference type="SAM" id="Phobius"/>
    </source>
</evidence>
<evidence type="ECO:0000313" key="3">
    <source>
        <dbReference type="Proteomes" id="UP001153620"/>
    </source>
</evidence>
<evidence type="ECO:0000313" key="2">
    <source>
        <dbReference type="EMBL" id="CAG9809499.1"/>
    </source>
</evidence>
<organism evidence="2 3">
    <name type="scientific">Chironomus riparius</name>
    <dbReference type="NCBI Taxonomy" id="315576"/>
    <lineage>
        <taxon>Eukaryota</taxon>
        <taxon>Metazoa</taxon>
        <taxon>Ecdysozoa</taxon>
        <taxon>Arthropoda</taxon>
        <taxon>Hexapoda</taxon>
        <taxon>Insecta</taxon>
        <taxon>Pterygota</taxon>
        <taxon>Neoptera</taxon>
        <taxon>Endopterygota</taxon>
        <taxon>Diptera</taxon>
        <taxon>Nematocera</taxon>
        <taxon>Chironomoidea</taxon>
        <taxon>Chironomidae</taxon>
        <taxon>Chironominae</taxon>
        <taxon>Chironomus</taxon>
    </lineage>
</organism>
<accession>A0A9N9WZ35</accession>
<reference evidence="2" key="2">
    <citation type="submission" date="2022-10" db="EMBL/GenBank/DDBJ databases">
        <authorList>
            <consortium name="ENA_rothamsted_submissions"/>
            <consortium name="culmorum"/>
            <person name="King R."/>
        </authorList>
    </citation>
    <scope>NUCLEOTIDE SEQUENCE</scope>
</reference>
<dbReference type="Proteomes" id="UP001153620">
    <property type="component" value="Chromosome 3"/>
</dbReference>
<dbReference type="OrthoDB" id="6354412at2759"/>